<keyword evidence="4 8" id="KW-0560">Oxidoreductase</keyword>
<accession>R9P0Y8</accession>
<dbReference type="Proteomes" id="UP000014071">
    <property type="component" value="Unassembled WGS sequence"/>
</dbReference>
<dbReference type="RefSeq" id="XP_012188344.1">
    <property type="nucleotide sequence ID" value="XM_012332954.1"/>
</dbReference>
<dbReference type="PRINTS" id="PR00463">
    <property type="entry name" value="EP450I"/>
</dbReference>
<protein>
    <submittedName>
        <fullName evidence="9">Cytochrome P450 monooxygenase</fullName>
    </submittedName>
</protein>
<dbReference type="InterPro" id="IPR002401">
    <property type="entry name" value="Cyt_P450_E_grp-I"/>
</dbReference>
<evidence type="ECO:0000256" key="7">
    <source>
        <dbReference type="PIRSR" id="PIRSR602401-1"/>
    </source>
</evidence>
<dbReference type="GO" id="GO:0005506">
    <property type="term" value="F:iron ion binding"/>
    <property type="evidence" value="ECO:0007669"/>
    <property type="project" value="InterPro"/>
</dbReference>
<dbReference type="SUPFAM" id="SSF48264">
    <property type="entry name" value="Cytochrome P450"/>
    <property type="match status" value="1"/>
</dbReference>
<feature type="binding site" description="axial binding residue" evidence="7">
    <location>
        <position position="534"/>
    </location>
    <ligand>
        <name>heme</name>
        <dbReference type="ChEBI" id="CHEBI:30413"/>
    </ligand>
    <ligandPart>
        <name>Fe</name>
        <dbReference type="ChEBI" id="CHEBI:18248"/>
    </ligandPart>
</feature>
<evidence type="ECO:0000256" key="1">
    <source>
        <dbReference type="ARBA" id="ARBA00001971"/>
    </source>
</evidence>
<dbReference type="GO" id="GO:0020037">
    <property type="term" value="F:heme binding"/>
    <property type="evidence" value="ECO:0007669"/>
    <property type="project" value="InterPro"/>
</dbReference>
<dbReference type="PROSITE" id="PS00086">
    <property type="entry name" value="CYTOCHROME_P450"/>
    <property type="match status" value="1"/>
</dbReference>
<keyword evidence="3 7" id="KW-0479">Metal-binding</keyword>
<evidence type="ECO:0000256" key="8">
    <source>
        <dbReference type="RuleBase" id="RU000461"/>
    </source>
</evidence>
<dbReference type="InterPro" id="IPR050121">
    <property type="entry name" value="Cytochrome_P450_monoxygenase"/>
</dbReference>
<sequence length="596" mass="67363">MGRSWWGATFFRGLRVRFPGNIPREHEPYNRWTSSRQCAVGPWETCKCIQRHTLELTIGNQVELWPLQLLALALVLFSLDVSLRHSLNDTSIFPQAVKLACADLTVWTSGVLVSIGIYRLFLHRLRHFPGPKSWALSKFALMSTDAKGLRPRALEEAHKRYGDIVRTGPREISINAPSAIVPVMGSRSSFWRGPWYAATAGARSPHIPRNLHSTIIEADHFARRKVWDAAFSAKALKGYETILIDNMQNMVDQLEKRSQRKETVNIDDYCSFYSFDVMSQAGFAGDFGLLKQGQLTPMIQALEDFMSFVQLAGNLPYLVEILGLLPNPIAEFDKYMNKIVMERKARKEAVPDIMEHLLHGIETDKGSSGKRQDAEATADARLMIVAGSDTSSTTMGVALFFLMENPMILRDLRQELLEVFGDDPALLTDFAQLDERTCPLLNAIINESLRIIPPVPTGLQRESPSDAIVDVNGRKVVIPANTIVTLPIWSLHRDPRNFSPEPLRFRPGRWLEPEKEERFNKAAFTPFSFGKTSCIGKVLAYMEVRLVIANLVRRFDFEPADHYDAKKFQDGLVDAFVTKRNYKLPVHVKVRSHVGS</sequence>
<dbReference type="InterPro" id="IPR001128">
    <property type="entry name" value="Cyt_P450"/>
</dbReference>
<dbReference type="Pfam" id="PF00067">
    <property type="entry name" value="p450"/>
    <property type="match status" value="1"/>
</dbReference>
<evidence type="ECO:0000256" key="6">
    <source>
        <dbReference type="ARBA" id="ARBA00023033"/>
    </source>
</evidence>
<name>R9P0Y8_PSEHS</name>
<dbReference type="FunFam" id="1.10.630.10:FF:000129">
    <property type="entry name" value="Benzoate 4-monooxygenase cytochrome P450"/>
    <property type="match status" value="1"/>
</dbReference>
<dbReference type="EMBL" id="DF238785">
    <property type="protein sequence ID" value="GAC94757.1"/>
    <property type="molecule type" value="Genomic_DNA"/>
</dbReference>
<dbReference type="HOGENOM" id="CLU_001570_14_10_1"/>
<comment type="cofactor">
    <cofactor evidence="1 7">
        <name>heme</name>
        <dbReference type="ChEBI" id="CHEBI:30413"/>
    </cofactor>
</comment>
<evidence type="ECO:0000256" key="2">
    <source>
        <dbReference type="ARBA" id="ARBA00010617"/>
    </source>
</evidence>
<organism evidence="9 10">
    <name type="scientific">Pseudozyma hubeiensis (strain SY62)</name>
    <name type="common">Yeast</name>
    <dbReference type="NCBI Taxonomy" id="1305764"/>
    <lineage>
        <taxon>Eukaryota</taxon>
        <taxon>Fungi</taxon>
        <taxon>Dikarya</taxon>
        <taxon>Basidiomycota</taxon>
        <taxon>Ustilaginomycotina</taxon>
        <taxon>Ustilaginomycetes</taxon>
        <taxon>Ustilaginales</taxon>
        <taxon>Ustilaginaceae</taxon>
        <taxon>Pseudozyma</taxon>
    </lineage>
</organism>
<dbReference type="OrthoDB" id="6692864at2759"/>
<evidence type="ECO:0000256" key="5">
    <source>
        <dbReference type="ARBA" id="ARBA00023004"/>
    </source>
</evidence>
<dbReference type="STRING" id="1305764.R9P0Y8"/>
<keyword evidence="7 8" id="KW-0349">Heme</keyword>
<dbReference type="eggNOG" id="KOG0157">
    <property type="taxonomic scope" value="Eukaryota"/>
</dbReference>
<reference evidence="10" key="1">
    <citation type="journal article" date="2013" name="Genome Announc.">
        <title>Draft genome sequence of the basidiomycetous yeast-like fungus Pseudozyma hubeiensis SY62, which produces an abundant amount of the biosurfactant mannosylerythritol lipids.</title>
        <authorList>
            <person name="Konishi M."/>
            <person name="Hatada Y."/>
            <person name="Horiuchi J."/>
        </authorList>
    </citation>
    <scope>NUCLEOTIDE SEQUENCE [LARGE SCALE GENOMIC DNA]</scope>
    <source>
        <strain evidence="10">SY62</strain>
    </source>
</reference>
<evidence type="ECO:0000313" key="9">
    <source>
        <dbReference type="EMBL" id="GAC94757.1"/>
    </source>
</evidence>
<dbReference type="GO" id="GO:0004497">
    <property type="term" value="F:monooxygenase activity"/>
    <property type="evidence" value="ECO:0007669"/>
    <property type="project" value="UniProtKB-KW"/>
</dbReference>
<dbReference type="PANTHER" id="PTHR24305">
    <property type="entry name" value="CYTOCHROME P450"/>
    <property type="match status" value="1"/>
</dbReference>
<dbReference type="InterPro" id="IPR036396">
    <property type="entry name" value="Cyt_P450_sf"/>
</dbReference>
<evidence type="ECO:0000256" key="4">
    <source>
        <dbReference type="ARBA" id="ARBA00023002"/>
    </source>
</evidence>
<proteinExistence type="inferred from homology"/>
<dbReference type="PANTHER" id="PTHR24305:SF187">
    <property type="entry name" value="P450, PUTATIVE (EUROFUNG)-RELATED"/>
    <property type="match status" value="1"/>
</dbReference>
<dbReference type="PRINTS" id="PR00385">
    <property type="entry name" value="P450"/>
</dbReference>
<dbReference type="InterPro" id="IPR017972">
    <property type="entry name" value="Cyt_P450_CS"/>
</dbReference>
<keyword evidence="10" id="KW-1185">Reference proteome</keyword>
<evidence type="ECO:0000256" key="3">
    <source>
        <dbReference type="ARBA" id="ARBA00022723"/>
    </source>
</evidence>
<dbReference type="GeneID" id="24107623"/>
<dbReference type="CDD" id="cd11061">
    <property type="entry name" value="CYP67-like"/>
    <property type="match status" value="1"/>
</dbReference>
<dbReference type="AlphaFoldDB" id="R9P0Y8"/>
<evidence type="ECO:0000313" key="10">
    <source>
        <dbReference type="Proteomes" id="UP000014071"/>
    </source>
</evidence>
<keyword evidence="5 7" id="KW-0408">Iron</keyword>
<keyword evidence="6 8" id="KW-0503">Monooxygenase</keyword>
<comment type="similarity">
    <text evidence="2 8">Belongs to the cytochrome P450 family.</text>
</comment>
<dbReference type="GO" id="GO:0016705">
    <property type="term" value="F:oxidoreductase activity, acting on paired donors, with incorporation or reduction of molecular oxygen"/>
    <property type="evidence" value="ECO:0007669"/>
    <property type="project" value="InterPro"/>
</dbReference>
<gene>
    <name evidence="9" type="ORF">PHSY_002330</name>
</gene>
<dbReference type="Gene3D" id="1.10.630.10">
    <property type="entry name" value="Cytochrome P450"/>
    <property type="match status" value="1"/>
</dbReference>